<evidence type="ECO:0000313" key="1">
    <source>
        <dbReference type="EMBL" id="RHW46014.1"/>
    </source>
</evidence>
<dbReference type="Proteomes" id="UP000284822">
    <property type="component" value="Unassembled WGS sequence"/>
</dbReference>
<comment type="caution">
    <text evidence="1">The sequence shown here is derived from an EMBL/GenBank/DDBJ whole genome shotgun (WGS) entry which is preliminary data.</text>
</comment>
<reference evidence="1 2" key="1">
    <citation type="submission" date="2018-07" db="EMBL/GenBank/DDBJ databases">
        <title>Genome sequences of six Lactobacillus spp. isolated from bumble bee guts.</title>
        <authorList>
            <person name="Motta E.V.S."/>
            <person name="Moran N.A."/>
        </authorList>
    </citation>
    <scope>NUCLEOTIDE SEQUENCE [LARGE SCALE GENOMIC DNA]</scope>
    <source>
        <strain evidence="1 2">LV-8.1</strain>
    </source>
</reference>
<proteinExistence type="predicted"/>
<dbReference type="AlphaFoldDB" id="A0A417Z5L5"/>
<dbReference type="EMBL" id="QOCS01000014">
    <property type="protein sequence ID" value="RHW46014.1"/>
    <property type="molecule type" value="Genomic_DNA"/>
</dbReference>
<gene>
    <name evidence="1" type="ORF">DS832_06580</name>
</gene>
<name>A0A417Z5L5_9LACO</name>
<protein>
    <submittedName>
        <fullName evidence="1">Uncharacterized protein</fullName>
    </submittedName>
</protein>
<accession>A0A417Z5L5</accession>
<dbReference type="RefSeq" id="WP_118910872.1">
    <property type="nucleotide sequence ID" value="NZ_QOCS01000014.1"/>
</dbReference>
<organism evidence="1 2">
    <name type="scientific">Bombilactobacillus bombi</name>
    <dbReference type="NCBI Taxonomy" id="1303590"/>
    <lineage>
        <taxon>Bacteria</taxon>
        <taxon>Bacillati</taxon>
        <taxon>Bacillota</taxon>
        <taxon>Bacilli</taxon>
        <taxon>Lactobacillales</taxon>
        <taxon>Lactobacillaceae</taxon>
        <taxon>Bombilactobacillus</taxon>
    </lineage>
</organism>
<sequence>MFSIGLNAGLTFTEALDGALEEFQQSYESILLYQNNPSNNEKELYKKNFLNQTAKEFIQKYKFLEKFL</sequence>
<evidence type="ECO:0000313" key="2">
    <source>
        <dbReference type="Proteomes" id="UP000284822"/>
    </source>
</evidence>